<dbReference type="InterPro" id="IPR000208">
    <property type="entry name" value="Flavi_RdRp_fingers/palm"/>
</dbReference>
<keyword evidence="2" id="KW-1133">Transmembrane helix</keyword>
<dbReference type="SUPFAM" id="SSF56672">
    <property type="entry name" value="DNA/RNA polymerases"/>
    <property type="match status" value="1"/>
</dbReference>
<accession>A0A9P0NP34</accession>
<proteinExistence type="predicted"/>
<feature type="transmembrane region" description="Helical" evidence="2">
    <location>
        <begin position="50"/>
        <end position="71"/>
    </location>
</feature>
<dbReference type="AlphaFoldDB" id="A0A9P0NP34"/>
<dbReference type="Gene3D" id="1.10.260.90">
    <property type="match status" value="1"/>
</dbReference>
<feature type="transmembrane region" description="Helical" evidence="2">
    <location>
        <begin position="20"/>
        <end position="38"/>
    </location>
</feature>
<evidence type="ECO:0000259" key="3">
    <source>
        <dbReference type="Pfam" id="PF00972"/>
    </source>
</evidence>
<feature type="domain" description="RNA-directed RNA polymerase thumb subdomain flavivirus" evidence="4">
    <location>
        <begin position="625"/>
        <end position="772"/>
    </location>
</feature>
<dbReference type="OrthoDB" id="8250698at2759"/>
<keyword evidence="6" id="KW-1185">Reference proteome</keyword>
<keyword evidence="2" id="KW-0472">Membrane</keyword>
<dbReference type="Pfam" id="PF00972">
    <property type="entry name" value="Flavi_NS5"/>
    <property type="match status" value="1"/>
</dbReference>
<evidence type="ECO:0000256" key="2">
    <source>
        <dbReference type="SAM" id="Phobius"/>
    </source>
</evidence>
<dbReference type="GO" id="GO:0003968">
    <property type="term" value="F:RNA-directed RNA polymerase activity"/>
    <property type="evidence" value="ECO:0007669"/>
    <property type="project" value="InterPro"/>
</dbReference>
<keyword evidence="2" id="KW-0812">Transmembrane</keyword>
<organism evidence="5 6">
    <name type="scientific">Chironomus riparius</name>
    <dbReference type="NCBI Taxonomy" id="315576"/>
    <lineage>
        <taxon>Eukaryota</taxon>
        <taxon>Metazoa</taxon>
        <taxon>Ecdysozoa</taxon>
        <taxon>Arthropoda</taxon>
        <taxon>Hexapoda</taxon>
        <taxon>Insecta</taxon>
        <taxon>Pterygota</taxon>
        <taxon>Neoptera</taxon>
        <taxon>Endopterygota</taxon>
        <taxon>Diptera</taxon>
        <taxon>Nematocera</taxon>
        <taxon>Chironomoidea</taxon>
        <taxon>Chironomidae</taxon>
        <taxon>Chironominae</taxon>
        <taxon>Chironomus</taxon>
    </lineage>
</organism>
<dbReference type="Pfam" id="PF20483">
    <property type="entry name" value="Flavi_NS5_thumb"/>
    <property type="match status" value="1"/>
</dbReference>
<dbReference type="InterPro" id="IPR043502">
    <property type="entry name" value="DNA/RNA_pol_sf"/>
</dbReference>
<dbReference type="EMBL" id="OU895880">
    <property type="protein sequence ID" value="CAH1734993.1"/>
    <property type="molecule type" value="Genomic_DNA"/>
</dbReference>
<dbReference type="Proteomes" id="UP001153620">
    <property type="component" value="Chromosome 4"/>
</dbReference>
<reference evidence="5" key="2">
    <citation type="submission" date="2022-10" db="EMBL/GenBank/DDBJ databases">
        <authorList>
            <consortium name="ENA_rothamsted_submissions"/>
            <consortium name="culmorum"/>
            <person name="King R."/>
        </authorList>
    </citation>
    <scope>NUCLEOTIDE SEQUENCE</scope>
</reference>
<dbReference type="InterPro" id="IPR046811">
    <property type="entry name" value="Flavi_NS5_thumb"/>
</dbReference>
<name>A0A9P0NP34_9DIPT</name>
<feature type="domain" description="RNA-directed RNA polymerase fingers/palm subdomains flavivirus" evidence="3">
    <location>
        <begin position="224"/>
        <end position="613"/>
    </location>
</feature>
<dbReference type="GO" id="GO:0071897">
    <property type="term" value="P:DNA biosynthetic process"/>
    <property type="evidence" value="ECO:0007669"/>
    <property type="project" value="UniProtKB-ARBA"/>
</dbReference>
<evidence type="ECO:0008006" key="7">
    <source>
        <dbReference type="Google" id="ProtNLM"/>
    </source>
</evidence>
<evidence type="ECO:0000313" key="6">
    <source>
        <dbReference type="Proteomes" id="UP001153620"/>
    </source>
</evidence>
<protein>
    <recommendedName>
        <fullName evidence="7">RNA-directed RNA polymerase</fullName>
    </recommendedName>
</protein>
<reference evidence="5" key="1">
    <citation type="submission" date="2022-01" db="EMBL/GenBank/DDBJ databases">
        <authorList>
            <person name="King R."/>
        </authorList>
    </citation>
    <scope>NUCLEOTIDE SEQUENCE</scope>
</reference>
<feature type="coiled-coil region" evidence="1">
    <location>
        <begin position="798"/>
        <end position="825"/>
    </location>
</feature>
<dbReference type="GO" id="GO:0005524">
    <property type="term" value="F:ATP binding"/>
    <property type="evidence" value="ECO:0007669"/>
    <property type="project" value="InterPro"/>
</dbReference>
<evidence type="ECO:0000256" key="1">
    <source>
        <dbReference type="SAM" id="Coils"/>
    </source>
</evidence>
<evidence type="ECO:0000259" key="4">
    <source>
        <dbReference type="Pfam" id="PF20483"/>
    </source>
</evidence>
<keyword evidence="1" id="KW-0175">Coiled coil</keyword>
<gene>
    <name evidence="5" type="ORF">CHIRRI_LOCUS14280</name>
</gene>
<evidence type="ECO:0000313" key="5">
    <source>
        <dbReference type="EMBL" id="CAH1734993.1"/>
    </source>
</evidence>
<sequence length="843" mass="98441">MSSQLEIISTTSKFEFDQLSLPYVSATYLFFLYIVTCCNGELPLMLLPIFLYLFFNYTMNFLTGLMLVYGVKLVIDTYCWINNIPRIEQKSGRFYYRSSNNSTRWNSRQNNNNNFQISRTNQFHNSNRRRTNNNTCNFDKLKSILEKLILILWNILKHLFSWIITKISEFNEEQVEYENESGWSALGNYGIPLLPPYIMTASINELEKKLLKPKNKTNFLKEIGYFISPSRGTDKTFYSKIVFSLTEHLRDNVPEIAAWKATPTTAKSISKMIKDKIDREPKEQHPHWDRIGKAYKILAKWMNKRQLELKRLSNDEVIKSINLSSSMGMQEKTIMDKFLLHKFETLKEYVEYKTNGHYLWQERVEWFKESLEKGEPMFGIFKTTAKAEKKNKNLDKANRLIWYLPATARIFEAQVFGGHEDILRMLPYSVSGMPQYDYGEKLAEIMHQNSRKAICNDISGWDTRVSYGLLCHEANFLRNITNDESLKKDITNLYRLYANAHVMIAREGMFSDETAIYKLRGQVASGRRTTYVMNTITNTVVSMCAAAYSYGIHDSNFEKWMLNCLFKGHTDDFGGKISGDDSVLIFGERQASLYSKYAHKFLNEIGLIRKNLKLDEDSKIIDNMEDINFCSKNFVKVKYGRNRIERWMPVKSVQEIIGKACIMLDKPKDEKTAEAWARIQGLELLVYYHHIPEVKALALALLSCTSKELKLESLSTGWKHLPNHCLEEPNPLKIINKCLFGMSTKVQKFRNCKENVVENWSDLGELDGKARSRFGDIGNKIIQDWYKSIPLEIQKKRKHKNDHLYEDLNNNMKEIQNENLNLDFVNKLRIIKGLFNRAFGQYF</sequence>